<dbReference type="PROSITE" id="PS00171">
    <property type="entry name" value="TIM_1"/>
    <property type="match status" value="1"/>
</dbReference>
<dbReference type="Gene3D" id="3.20.20.70">
    <property type="entry name" value="Aldolase class I"/>
    <property type="match status" value="1"/>
</dbReference>
<evidence type="ECO:0000313" key="11">
    <source>
        <dbReference type="Proteomes" id="UP000252707"/>
    </source>
</evidence>
<feature type="active site" description="Electrophile" evidence="8">
    <location>
        <position position="95"/>
    </location>
</feature>
<accession>A0A369C6E3</accession>
<dbReference type="InterPro" id="IPR022896">
    <property type="entry name" value="TrioseP_Isoase_bac/euk"/>
</dbReference>
<dbReference type="NCBIfam" id="TIGR00419">
    <property type="entry name" value="tim"/>
    <property type="match status" value="1"/>
</dbReference>
<dbReference type="InterPro" id="IPR035990">
    <property type="entry name" value="TIM_sf"/>
</dbReference>
<evidence type="ECO:0000256" key="9">
    <source>
        <dbReference type="RuleBase" id="RU363013"/>
    </source>
</evidence>
<keyword evidence="6 8" id="KW-0324">Glycolysis</keyword>
<dbReference type="InterPro" id="IPR020861">
    <property type="entry name" value="Triosephosphate_isomerase_AS"/>
</dbReference>
<evidence type="ECO:0000256" key="4">
    <source>
        <dbReference type="ARBA" id="ARBA00022432"/>
    </source>
</evidence>
<dbReference type="PROSITE" id="PS51440">
    <property type="entry name" value="TIM_2"/>
    <property type="match status" value="1"/>
</dbReference>
<feature type="binding site" evidence="8">
    <location>
        <position position="173"/>
    </location>
    <ligand>
        <name>substrate</name>
    </ligand>
</feature>
<dbReference type="FunFam" id="3.20.20.70:FF:000016">
    <property type="entry name" value="Triosephosphate isomerase"/>
    <property type="match status" value="1"/>
</dbReference>
<comment type="similarity">
    <text evidence="3 8 9">Belongs to the triosephosphate isomerase family.</text>
</comment>
<comment type="caution">
    <text evidence="10">The sequence shown here is derived from an EMBL/GenBank/DDBJ whole genome shotgun (WGS) entry which is preliminary data.</text>
</comment>
<evidence type="ECO:0000256" key="1">
    <source>
        <dbReference type="ARBA" id="ARBA00004680"/>
    </source>
</evidence>
<dbReference type="UniPathway" id="UPA00109">
    <property type="reaction ID" value="UER00189"/>
</dbReference>
<feature type="binding site" evidence="8">
    <location>
        <begin position="9"/>
        <end position="11"/>
    </location>
    <ligand>
        <name>substrate</name>
    </ligand>
</feature>
<dbReference type="PANTHER" id="PTHR21139:SF42">
    <property type="entry name" value="TRIOSEPHOSPHATE ISOMERASE"/>
    <property type="match status" value="1"/>
</dbReference>
<dbReference type="EC" id="5.3.1.1" evidence="8 9"/>
<keyword evidence="4 8" id="KW-0312">Gluconeogenesis</keyword>
<evidence type="ECO:0000313" key="10">
    <source>
        <dbReference type="EMBL" id="RCX28336.1"/>
    </source>
</evidence>
<comment type="pathway">
    <text evidence="8 9">Carbohydrate biosynthesis; gluconeogenesis.</text>
</comment>
<comment type="pathway">
    <text evidence="2">Carbohydrate metabolism; erythritol degradation.</text>
</comment>
<dbReference type="OrthoDB" id="9809429at2"/>
<evidence type="ECO:0000256" key="6">
    <source>
        <dbReference type="ARBA" id="ARBA00023152"/>
    </source>
</evidence>
<evidence type="ECO:0000256" key="3">
    <source>
        <dbReference type="ARBA" id="ARBA00007422"/>
    </source>
</evidence>
<dbReference type="PANTHER" id="PTHR21139">
    <property type="entry name" value="TRIOSEPHOSPHATE ISOMERASE"/>
    <property type="match status" value="1"/>
</dbReference>
<organism evidence="10 11">
    <name type="scientific">Thioalbus denitrificans</name>
    <dbReference type="NCBI Taxonomy" id="547122"/>
    <lineage>
        <taxon>Bacteria</taxon>
        <taxon>Pseudomonadati</taxon>
        <taxon>Pseudomonadota</taxon>
        <taxon>Gammaproteobacteria</taxon>
        <taxon>Chromatiales</taxon>
        <taxon>Ectothiorhodospiraceae</taxon>
        <taxon>Thioalbus</taxon>
    </lineage>
</organism>
<name>A0A369C6E3_9GAMM</name>
<comment type="function">
    <text evidence="8">Involved in the gluconeogenesis. Catalyzes stereospecifically the conversion of dihydroxyacetone phosphate (DHAP) to D-glyceraldehyde-3-phosphate (G3P).</text>
</comment>
<feature type="binding site" evidence="8">
    <location>
        <position position="212"/>
    </location>
    <ligand>
        <name>substrate</name>
    </ligand>
</feature>
<keyword evidence="5 8" id="KW-0963">Cytoplasm</keyword>
<dbReference type="HAMAP" id="MF_00147_B">
    <property type="entry name" value="TIM_B"/>
    <property type="match status" value="1"/>
</dbReference>
<dbReference type="UniPathway" id="UPA00138"/>
<reference evidence="10 11" key="1">
    <citation type="submission" date="2018-07" db="EMBL/GenBank/DDBJ databases">
        <title>Genomic Encyclopedia of Type Strains, Phase IV (KMG-IV): sequencing the most valuable type-strain genomes for metagenomic binning, comparative biology and taxonomic classification.</title>
        <authorList>
            <person name="Goeker M."/>
        </authorList>
    </citation>
    <scope>NUCLEOTIDE SEQUENCE [LARGE SCALE GENOMIC DNA]</scope>
    <source>
        <strain evidence="10 11">DSM 26407</strain>
    </source>
</reference>
<dbReference type="GO" id="GO:0019563">
    <property type="term" value="P:glycerol catabolic process"/>
    <property type="evidence" value="ECO:0007669"/>
    <property type="project" value="TreeGrafter"/>
</dbReference>
<comment type="subcellular location">
    <subcellularLocation>
        <location evidence="8 9">Cytoplasm</location>
    </subcellularLocation>
</comment>
<feature type="binding site" evidence="8">
    <location>
        <begin position="233"/>
        <end position="234"/>
    </location>
    <ligand>
        <name>substrate</name>
    </ligand>
</feature>
<dbReference type="Proteomes" id="UP000252707">
    <property type="component" value="Unassembled WGS sequence"/>
</dbReference>
<sequence length="252" mass="26175">MRKPLVAGNWKMNGTRESARTLLDGIKAGAMAVNGADLAVCVPYVFLQQVQEALDGSPIAWGGQDLSKEPKGAFTGDISAAMLLEFGCRFVIVGHSERRTLHGESDTEVAEKTAAALEAGLTPIVCVGETLEEREQDVTNDVVGRQLDAVLARVGSAGLGRCVVAYEPVWAIGTGRTATPEQAQEVHAFIRARVAAEDAEVAGALKILYGGSMKPDNAAELCAKPDIDGGLIGGASLVAEDFLAIGRAAGGS</sequence>
<gene>
    <name evidence="8" type="primary">tpiA</name>
    <name evidence="10" type="ORF">DFQ59_10780</name>
</gene>
<dbReference type="InterPro" id="IPR013785">
    <property type="entry name" value="Aldolase_TIM"/>
</dbReference>
<comment type="subunit">
    <text evidence="8 9">Homodimer.</text>
</comment>
<dbReference type="GO" id="GO:0006096">
    <property type="term" value="P:glycolytic process"/>
    <property type="evidence" value="ECO:0007669"/>
    <property type="project" value="UniProtKB-UniRule"/>
</dbReference>
<evidence type="ECO:0000256" key="8">
    <source>
        <dbReference type="HAMAP-Rule" id="MF_00147"/>
    </source>
</evidence>
<proteinExistence type="inferred from homology"/>
<dbReference type="CDD" id="cd00311">
    <property type="entry name" value="TIM"/>
    <property type="match status" value="1"/>
</dbReference>
<dbReference type="EMBL" id="QPJY01000007">
    <property type="protein sequence ID" value="RCX28336.1"/>
    <property type="molecule type" value="Genomic_DNA"/>
</dbReference>
<dbReference type="SUPFAM" id="SSF51351">
    <property type="entry name" value="Triosephosphate isomerase (TIM)"/>
    <property type="match status" value="1"/>
</dbReference>
<evidence type="ECO:0000256" key="5">
    <source>
        <dbReference type="ARBA" id="ARBA00022490"/>
    </source>
</evidence>
<dbReference type="GO" id="GO:0006094">
    <property type="term" value="P:gluconeogenesis"/>
    <property type="evidence" value="ECO:0007669"/>
    <property type="project" value="UniProtKB-UniRule"/>
</dbReference>
<dbReference type="InterPro" id="IPR000652">
    <property type="entry name" value="Triosephosphate_isomerase"/>
</dbReference>
<comment type="catalytic activity">
    <reaction evidence="8 9">
        <text>D-glyceraldehyde 3-phosphate = dihydroxyacetone phosphate</text>
        <dbReference type="Rhea" id="RHEA:18585"/>
        <dbReference type="ChEBI" id="CHEBI:57642"/>
        <dbReference type="ChEBI" id="CHEBI:59776"/>
        <dbReference type="EC" id="5.3.1.1"/>
    </reaction>
</comment>
<dbReference type="RefSeq" id="WP_114280276.1">
    <property type="nucleotide sequence ID" value="NZ_QPJY01000007.1"/>
</dbReference>
<evidence type="ECO:0000256" key="2">
    <source>
        <dbReference type="ARBA" id="ARBA00004939"/>
    </source>
</evidence>
<dbReference type="GO" id="GO:0046166">
    <property type="term" value="P:glyceraldehyde-3-phosphate biosynthetic process"/>
    <property type="evidence" value="ECO:0007669"/>
    <property type="project" value="TreeGrafter"/>
</dbReference>
<dbReference type="AlphaFoldDB" id="A0A369C6E3"/>
<dbReference type="GO" id="GO:0004807">
    <property type="term" value="F:triose-phosphate isomerase activity"/>
    <property type="evidence" value="ECO:0007669"/>
    <property type="project" value="UniProtKB-UniRule"/>
</dbReference>
<feature type="active site" description="Proton acceptor" evidence="8">
    <location>
        <position position="167"/>
    </location>
</feature>
<evidence type="ECO:0000256" key="7">
    <source>
        <dbReference type="ARBA" id="ARBA00023235"/>
    </source>
</evidence>
<dbReference type="Pfam" id="PF00121">
    <property type="entry name" value="TIM"/>
    <property type="match status" value="1"/>
</dbReference>
<keyword evidence="11" id="KW-1185">Reference proteome</keyword>
<comment type="pathway">
    <text evidence="1 8 9">Carbohydrate degradation; glycolysis; D-glyceraldehyde 3-phosphate from glycerone phosphate: step 1/1.</text>
</comment>
<keyword evidence="7 8" id="KW-0413">Isomerase</keyword>
<dbReference type="GO" id="GO:0005829">
    <property type="term" value="C:cytosol"/>
    <property type="evidence" value="ECO:0007669"/>
    <property type="project" value="TreeGrafter"/>
</dbReference>
<protein>
    <recommendedName>
        <fullName evidence="8 9">Triosephosphate isomerase</fullName>
        <shortName evidence="8">TIM</shortName>
        <shortName evidence="8">TPI</shortName>
        <ecNumber evidence="8 9">5.3.1.1</ecNumber>
    </recommendedName>
    <alternativeName>
        <fullName evidence="8">Triose-phosphate isomerase</fullName>
    </alternativeName>
</protein>